<evidence type="ECO:0000256" key="6">
    <source>
        <dbReference type="HAMAP-Rule" id="MF_00031"/>
    </source>
</evidence>
<dbReference type="GO" id="GO:0005524">
    <property type="term" value="F:ATP binding"/>
    <property type="evidence" value="ECO:0007669"/>
    <property type="project" value="InterPro"/>
</dbReference>
<evidence type="ECO:0000256" key="3">
    <source>
        <dbReference type="ARBA" id="ARBA00023125"/>
    </source>
</evidence>
<comment type="subunit">
    <text evidence="6">Homotetramer. Forms an RuvA(8)-RuvB(12)-Holliday junction (HJ) complex. HJ DNA is sandwiched between 2 RuvA tetramers; dsDNA enters through RuvA and exits via RuvB. An RuvB hexamer assembles on each DNA strand where it exits the tetramer. Each RuvB hexamer is contacted by two RuvA subunits (via domain III) on 2 adjacent RuvB subunits; this complex drives branch migration. In the full resolvosome a probable DNA-RuvA(4)-RuvB(12)-RuvC(2) complex forms which resolves the HJ.</text>
</comment>
<dbReference type="Gene3D" id="2.40.50.140">
    <property type="entry name" value="Nucleic acid-binding proteins"/>
    <property type="match status" value="1"/>
</dbReference>
<feature type="domain" description="Helix-hairpin-helix DNA-binding motif class 1" evidence="7">
    <location>
        <begin position="72"/>
        <end position="91"/>
    </location>
</feature>
<dbReference type="NCBIfam" id="TIGR00084">
    <property type="entry name" value="ruvA"/>
    <property type="match status" value="1"/>
</dbReference>
<evidence type="ECO:0000313" key="9">
    <source>
        <dbReference type="Proteomes" id="UP000002985"/>
    </source>
</evidence>
<dbReference type="OrthoDB" id="5293449at2"/>
<gene>
    <name evidence="6" type="primary">ruvA</name>
    <name evidence="8" type="ORF">KSU1_B0669</name>
</gene>
<comment type="function">
    <text evidence="6">The RuvA-RuvB-RuvC complex processes Holliday junction (HJ) DNA during genetic recombination and DNA repair, while the RuvA-RuvB complex plays an important role in the rescue of blocked DNA replication forks via replication fork reversal (RFR). RuvA specifically binds to HJ cruciform DNA, conferring on it an open structure. The RuvB hexamer acts as an ATP-dependent pump, pulling dsDNA into and through the RuvAB complex. HJ branch migration allows RuvC to scan DNA until it finds its consensus sequence, where it cleaves and resolves the cruciform DNA.</text>
</comment>
<evidence type="ECO:0000259" key="7">
    <source>
        <dbReference type="SMART" id="SM00278"/>
    </source>
</evidence>
<dbReference type="GO" id="GO:0005737">
    <property type="term" value="C:cytoplasm"/>
    <property type="evidence" value="ECO:0007669"/>
    <property type="project" value="UniProtKB-SubCell"/>
</dbReference>
<comment type="caution">
    <text evidence="8">The sequence shown here is derived from an EMBL/GenBank/DDBJ whole genome shotgun (WGS) entry which is preliminary data.</text>
</comment>
<sequence>MLDYIRGRVISKSPTRLILEVLGIGYRLHIPLSTFEKIPNHGEVTILTQLFIREDQIKMFGFATGEERDLFQLLLSVKGIGPNTAITILSGSTVDDIRYAVMHEDVKALEKIKGIGKKTAERIILELKENVKELEKSMPIGMSMSVQQRALISDAVMALISLGYGRMVAEKAVSEAAKKLQEIDTIETLVREALKYKV</sequence>
<comment type="subcellular location">
    <subcellularLocation>
        <location evidence="6">Cytoplasm</location>
    </subcellularLocation>
</comment>
<comment type="caution">
    <text evidence="6">Lacks conserved residue(s) required for the propagation of feature annotation.</text>
</comment>
<dbReference type="InterPro" id="IPR013849">
    <property type="entry name" value="DNA_helicase_Holl-junc_RuvA_I"/>
</dbReference>
<keyword evidence="3 6" id="KW-0238">DNA-binding</keyword>
<keyword evidence="8" id="KW-0547">Nucleotide-binding</keyword>
<evidence type="ECO:0000256" key="4">
    <source>
        <dbReference type="ARBA" id="ARBA00023172"/>
    </source>
</evidence>
<dbReference type="Pfam" id="PF07499">
    <property type="entry name" value="RuvA_C"/>
    <property type="match status" value="1"/>
</dbReference>
<keyword evidence="9" id="KW-1185">Reference proteome</keyword>
<comment type="similarity">
    <text evidence="6">Belongs to the RuvA family.</text>
</comment>
<dbReference type="Gene3D" id="1.10.150.20">
    <property type="entry name" value="5' to 3' exonuclease, C-terminal subdomain"/>
    <property type="match status" value="1"/>
</dbReference>
<dbReference type="Pfam" id="PF01330">
    <property type="entry name" value="RuvA_N"/>
    <property type="match status" value="1"/>
</dbReference>
<dbReference type="Proteomes" id="UP000002985">
    <property type="component" value="Unassembled WGS sequence"/>
</dbReference>
<dbReference type="STRING" id="247490.KSU1_B0669"/>
<evidence type="ECO:0000256" key="1">
    <source>
        <dbReference type="ARBA" id="ARBA00022490"/>
    </source>
</evidence>
<evidence type="ECO:0000313" key="8">
    <source>
        <dbReference type="EMBL" id="GAB61526.1"/>
    </source>
</evidence>
<dbReference type="InterPro" id="IPR012340">
    <property type="entry name" value="NA-bd_OB-fold"/>
</dbReference>
<dbReference type="GO" id="GO:0006310">
    <property type="term" value="P:DNA recombination"/>
    <property type="evidence" value="ECO:0007669"/>
    <property type="project" value="UniProtKB-UniRule"/>
</dbReference>
<comment type="domain">
    <text evidence="6">Has three domains with a flexible linker between the domains II and III and assumes an 'L' shape. Domain III is highly mobile and contacts RuvB.</text>
</comment>
<accession>I3III1</accession>
<dbReference type="InterPro" id="IPR000085">
    <property type="entry name" value="RuvA"/>
</dbReference>
<dbReference type="EMBL" id="BAFH01000002">
    <property type="protein sequence ID" value="GAB61526.1"/>
    <property type="molecule type" value="Genomic_DNA"/>
</dbReference>
<keyword evidence="8" id="KW-0347">Helicase</keyword>
<keyword evidence="8" id="KW-0378">Hydrolase</keyword>
<dbReference type="GO" id="GO:0048476">
    <property type="term" value="C:Holliday junction resolvase complex"/>
    <property type="evidence" value="ECO:0007669"/>
    <property type="project" value="UniProtKB-UniRule"/>
</dbReference>
<dbReference type="GO" id="GO:0009379">
    <property type="term" value="C:Holliday junction helicase complex"/>
    <property type="evidence" value="ECO:0007669"/>
    <property type="project" value="InterPro"/>
</dbReference>
<feature type="domain" description="Helix-hairpin-helix DNA-binding motif class 1" evidence="7">
    <location>
        <begin position="107"/>
        <end position="126"/>
    </location>
</feature>
<keyword evidence="1 6" id="KW-0963">Cytoplasm</keyword>
<dbReference type="GO" id="GO:0000400">
    <property type="term" value="F:four-way junction DNA binding"/>
    <property type="evidence" value="ECO:0007669"/>
    <property type="project" value="UniProtKB-UniRule"/>
</dbReference>
<dbReference type="SUPFAM" id="SSF46929">
    <property type="entry name" value="DNA helicase RuvA subunit, C-terminal domain"/>
    <property type="match status" value="1"/>
</dbReference>
<evidence type="ECO:0000256" key="5">
    <source>
        <dbReference type="ARBA" id="ARBA00023204"/>
    </source>
</evidence>
<proteinExistence type="inferred from homology"/>
<dbReference type="SMART" id="SM00278">
    <property type="entry name" value="HhH1"/>
    <property type="match status" value="2"/>
</dbReference>
<dbReference type="HAMAP" id="MF_00031">
    <property type="entry name" value="DNA_HJ_migration_RuvA"/>
    <property type="match status" value="1"/>
</dbReference>
<dbReference type="eggNOG" id="COG0632">
    <property type="taxonomic scope" value="Bacteria"/>
</dbReference>
<keyword evidence="8" id="KW-0067">ATP-binding</keyword>
<keyword evidence="5 6" id="KW-0234">DNA repair</keyword>
<dbReference type="InterPro" id="IPR010994">
    <property type="entry name" value="RuvA_2-like"/>
</dbReference>
<keyword evidence="2 6" id="KW-0227">DNA damage</keyword>
<dbReference type="SUPFAM" id="SSF50249">
    <property type="entry name" value="Nucleic acid-binding proteins"/>
    <property type="match status" value="1"/>
</dbReference>
<evidence type="ECO:0000256" key="2">
    <source>
        <dbReference type="ARBA" id="ARBA00022763"/>
    </source>
</evidence>
<feature type="region of interest" description="Domain III" evidence="6">
    <location>
        <begin position="152"/>
        <end position="198"/>
    </location>
</feature>
<dbReference type="InterPro" id="IPR003583">
    <property type="entry name" value="Hlx-hairpin-Hlx_DNA-bd_motif"/>
</dbReference>
<reference evidence="8 9" key="1">
    <citation type="journal article" date="2012" name="FEBS Lett.">
        <title>Anammox organism KSU-1 expresses a NirK-type copper-containing nitrite reductase instead of a NirS-type with cytochrome cd1.</title>
        <authorList>
            <person name="Hira D."/>
            <person name="Toh H."/>
            <person name="Migita C.T."/>
            <person name="Okubo H."/>
            <person name="Nishiyama T."/>
            <person name="Hattori M."/>
            <person name="Furukawa K."/>
            <person name="Fujii T."/>
        </authorList>
    </citation>
    <scope>NUCLEOTIDE SEQUENCE [LARGE SCALE GENOMIC DNA]</scope>
</reference>
<dbReference type="CDD" id="cd14332">
    <property type="entry name" value="UBA_RuvA_C"/>
    <property type="match status" value="1"/>
</dbReference>
<organism evidence="8 9">
    <name type="scientific">Candidatus Jettenia caeni</name>
    <dbReference type="NCBI Taxonomy" id="247490"/>
    <lineage>
        <taxon>Bacteria</taxon>
        <taxon>Pseudomonadati</taxon>
        <taxon>Planctomycetota</taxon>
        <taxon>Candidatus Brocadiia</taxon>
        <taxon>Candidatus Brocadiales</taxon>
        <taxon>Candidatus Brocadiaceae</taxon>
        <taxon>Candidatus Jettenia</taxon>
    </lineage>
</organism>
<name>I3III1_9BACT</name>
<dbReference type="Gene3D" id="1.10.8.10">
    <property type="entry name" value="DNA helicase RuvA subunit, C-terminal domain"/>
    <property type="match status" value="1"/>
</dbReference>
<dbReference type="InterPro" id="IPR011114">
    <property type="entry name" value="RuvA_C"/>
</dbReference>
<dbReference type="SUPFAM" id="SSF47781">
    <property type="entry name" value="RuvA domain 2-like"/>
    <property type="match status" value="1"/>
</dbReference>
<dbReference type="InterPro" id="IPR036267">
    <property type="entry name" value="RuvA_C_sf"/>
</dbReference>
<dbReference type="GO" id="GO:0009378">
    <property type="term" value="F:four-way junction helicase activity"/>
    <property type="evidence" value="ECO:0007669"/>
    <property type="project" value="InterPro"/>
</dbReference>
<dbReference type="GO" id="GO:0006281">
    <property type="term" value="P:DNA repair"/>
    <property type="evidence" value="ECO:0007669"/>
    <property type="project" value="UniProtKB-UniRule"/>
</dbReference>
<dbReference type="Pfam" id="PF14520">
    <property type="entry name" value="HHH_5"/>
    <property type="match status" value="1"/>
</dbReference>
<protein>
    <recommendedName>
        <fullName evidence="6">Holliday junction branch migration complex subunit RuvA</fullName>
    </recommendedName>
</protein>
<keyword evidence="4 6" id="KW-0233">DNA recombination</keyword>
<dbReference type="AlphaFoldDB" id="I3III1"/>